<name>A0A200PSY1_MACCD</name>
<dbReference type="FunCoup" id="A0A200PSY1">
    <property type="interactions" value="124"/>
</dbReference>
<keyword evidence="3" id="KW-0472">Membrane</keyword>
<feature type="transmembrane region" description="Helical" evidence="3">
    <location>
        <begin position="633"/>
        <end position="658"/>
    </location>
</feature>
<dbReference type="InterPro" id="IPR036770">
    <property type="entry name" value="Ankyrin_rpt-contain_sf"/>
</dbReference>
<dbReference type="InterPro" id="IPR026961">
    <property type="entry name" value="PGG_dom"/>
</dbReference>
<dbReference type="AlphaFoldDB" id="A0A200PSY1"/>
<feature type="transmembrane region" description="Helical" evidence="3">
    <location>
        <begin position="664"/>
        <end position="683"/>
    </location>
</feature>
<feature type="domain" description="PGG" evidence="4">
    <location>
        <begin position="538"/>
        <end position="656"/>
    </location>
</feature>
<feature type="compositionally biased region" description="Polar residues" evidence="2">
    <location>
        <begin position="70"/>
        <end position="89"/>
    </location>
</feature>
<evidence type="ECO:0000256" key="2">
    <source>
        <dbReference type="SAM" id="MobiDB-lite"/>
    </source>
</evidence>
<dbReference type="EMBL" id="MVGT01004128">
    <property type="protein sequence ID" value="OVA01329.1"/>
    <property type="molecule type" value="Genomic_DNA"/>
</dbReference>
<dbReference type="STRING" id="56857.A0A200PSY1"/>
<evidence type="ECO:0000256" key="1">
    <source>
        <dbReference type="PROSITE-ProRule" id="PRU00023"/>
    </source>
</evidence>
<evidence type="ECO:0000313" key="5">
    <source>
        <dbReference type="EMBL" id="OVA01329.1"/>
    </source>
</evidence>
<dbReference type="PROSITE" id="PS50088">
    <property type="entry name" value="ANK_REPEAT"/>
    <property type="match status" value="1"/>
</dbReference>
<feature type="transmembrane region" description="Helical" evidence="3">
    <location>
        <begin position="589"/>
        <end position="612"/>
    </location>
</feature>
<reference evidence="5 6" key="1">
    <citation type="journal article" date="2017" name="Mol. Plant">
        <title>The Genome of Medicinal Plant Macleaya cordata Provides New Insights into Benzylisoquinoline Alkaloids Metabolism.</title>
        <authorList>
            <person name="Liu X."/>
            <person name="Liu Y."/>
            <person name="Huang P."/>
            <person name="Ma Y."/>
            <person name="Qing Z."/>
            <person name="Tang Q."/>
            <person name="Cao H."/>
            <person name="Cheng P."/>
            <person name="Zheng Y."/>
            <person name="Yuan Z."/>
            <person name="Zhou Y."/>
            <person name="Liu J."/>
            <person name="Tang Z."/>
            <person name="Zhuo Y."/>
            <person name="Zhang Y."/>
            <person name="Yu L."/>
            <person name="Huang J."/>
            <person name="Yang P."/>
            <person name="Peng Q."/>
            <person name="Zhang J."/>
            <person name="Jiang W."/>
            <person name="Zhang Z."/>
            <person name="Lin K."/>
            <person name="Ro D.K."/>
            <person name="Chen X."/>
            <person name="Xiong X."/>
            <person name="Shang Y."/>
            <person name="Huang S."/>
            <person name="Zeng J."/>
        </authorList>
    </citation>
    <scope>NUCLEOTIDE SEQUENCE [LARGE SCALE GENOMIC DNA]</scope>
    <source>
        <strain evidence="6">cv. BLH2017</strain>
        <tissue evidence="5">Root</tissue>
    </source>
</reference>
<dbReference type="Gene3D" id="1.25.40.20">
    <property type="entry name" value="Ankyrin repeat-containing domain"/>
    <property type="match status" value="1"/>
</dbReference>
<dbReference type="Pfam" id="PF12796">
    <property type="entry name" value="Ank_2"/>
    <property type="match status" value="1"/>
</dbReference>
<dbReference type="SUPFAM" id="SSF48403">
    <property type="entry name" value="Ankyrin repeat"/>
    <property type="match status" value="1"/>
</dbReference>
<dbReference type="OMA" id="AESIACA"/>
<feature type="compositionally biased region" description="Polar residues" evidence="2">
    <location>
        <begin position="727"/>
        <end position="738"/>
    </location>
</feature>
<evidence type="ECO:0000256" key="3">
    <source>
        <dbReference type="SAM" id="Phobius"/>
    </source>
</evidence>
<accession>A0A200PSY1</accession>
<dbReference type="GO" id="GO:0016020">
    <property type="term" value="C:membrane"/>
    <property type="evidence" value="ECO:0007669"/>
    <property type="project" value="TreeGrafter"/>
</dbReference>
<gene>
    <name evidence="5" type="ORF">BVC80_1797g12</name>
</gene>
<evidence type="ECO:0000259" key="4">
    <source>
        <dbReference type="Pfam" id="PF13962"/>
    </source>
</evidence>
<keyword evidence="1" id="KW-0040">ANK repeat</keyword>
<dbReference type="SMART" id="SM00248">
    <property type="entry name" value="ANK"/>
    <property type="match status" value="5"/>
</dbReference>
<dbReference type="Proteomes" id="UP000195402">
    <property type="component" value="Unassembled WGS sequence"/>
</dbReference>
<comment type="caution">
    <text evidence="5">The sequence shown here is derived from an EMBL/GenBank/DDBJ whole genome shotgun (WGS) entry which is preliminary data.</text>
</comment>
<feature type="region of interest" description="Disordered" evidence="2">
    <location>
        <begin position="1"/>
        <end position="91"/>
    </location>
</feature>
<organism evidence="5 6">
    <name type="scientific">Macleaya cordata</name>
    <name type="common">Five-seeded plume-poppy</name>
    <name type="synonym">Bocconia cordata</name>
    <dbReference type="NCBI Taxonomy" id="56857"/>
    <lineage>
        <taxon>Eukaryota</taxon>
        <taxon>Viridiplantae</taxon>
        <taxon>Streptophyta</taxon>
        <taxon>Embryophyta</taxon>
        <taxon>Tracheophyta</taxon>
        <taxon>Spermatophyta</taxon>
        <taxon>Magnoliopsida</taxon>
        <taxon>Ranunculales</taxon>
        <taxon>Papaveraceae</taxon>
        <taxon>Papaveroideae</taxon>
        <taxon>Macleaya</taxon>
    </lineage>
</organism>
<evidence type="ECO:0000313" key="6">
    <source>
        <dbReference type="Proteomes" id="UP000195402"/>
    </source>
</evidence>
<dbReference type="PANTHER" id="PTHR24177">
    <property type="entry name" value="CASKIN"/>
    <property type="match status" value="1"/>
</dbReference>
<dbReference type="InParanoid" id="A0A200PSY1"/>
<keyword evidence="3" id="KW-0812">Transmembrane</keyword>
<feature type="repeat" description="ANK" evidence="1">
    <location>
        <begin position="170"/>
        <end position="202"/>
    </location>
</feature>
<dbReference type="PANTHER" id="PTHR24177:SF365">
    <property type="entry name" value="ANKYRIN REPEAT-CONTAINING PROTEIN NPR4-LIKE ISOFORM X1"/>
    <property type="match status" value="1"/>
</dbReference>
<dbReference type="Pfam" id="PF13962">
    <property type="entry name" value="PGG"/>
    <property type="match status" value="1"/>
</dbReference>
<feature type="transmembrane region" description="Helical" evidence="3">
    <location>
        <begin position="548"/>
        <end position="569"/>
    </location>
</feature>
<feature type="region of interest" description="Disordered" evidence="2">
    <location>
        <begin position="708"/>
        <end position="738"/>
    </location>
</feature>
<protein>
    <submittedName>
        <fullName evidence="5">Ankyrin repeat</fullName>
    </submittedName>
</protein>
<proteinExistence type="predicted"/>
<keyword evidence="3" id="KW-1133">Transmembrane helix</keyword>
<dbReference type="OrthoDB" id="1921232at2759"/>
<sequence>MADLVVPPPQEDHNNINDTKDKATEEVVLVGDDPQLQEAARDEHGAGRSKISSTEPFDHHTELQLGDLTGTPQPETASNPTPQLDTNINDPAGNARDFNYYLPLYKAALKGDWRSAEEFLLRDPDAVKVTISSYQRTALHVATCAGHTQFAKKLVERMPREALALRDSYNGDTALHFASVAGITDAAEAMVKKNSDLTQIPNKNGWTPLLLCAAYVAKEQKDMIQYLCMVTRNEEPSMPFSGHHGAQLICNIIAAGLHDVALYLIQHYPNLATERDQTGTTGLDVLAQKSSAFPSGSRLGFWQRRIYSLIPLQVDEERAHRIERINTLQNYPLRFGDFSIRGALIKFLSWTYLIHAPGIKQVYLTKLAHIQAMELLKCMCDKISLMSNNDILQFFLRSNILSTGTTYGIVELVTKCIQTFPDQMWFLSGGRSIFHIAVEHRQEKIFNLMYGMSAQKKILASWRVEKNNNILHLAAKLAPSPQLNTVSGAALQMQRELQWYKEVEKLVQPTYKELKNQDMDTPRVIFTREHADLLEKGEKWMKDTAQSCTVIAALIVTVVFTAAFTAPGGNISDNDSKENGIPIFLHTNSFMVFIISDALALFSSTTSVLMFLSILTSRYAEEDFLYSLPKRMIIGLATLFFSIATMMIAFSATLSIVLSHRLKWASFPIAAIACLPITLFALLQFPLLVEIVLSTYGSGIFHAERKGKPDGVVGRPPSGIENDRTRTGSTLSSSYPGT</sequence>
<keyword evidence="6" id="KW-1185">Reference proteome</keyword>
<feature type="compositionally biased region" description="Basic and acidic residues" evidence="2">
    <location>
        <begin position="10"/>
        <end position="25"/>
    </location>
</feature>
<dbReference type="InterPro" id="IPR002110">
    <property type="entry name" value="Ankyrin_rpt"/>
</dbReference>